<sequence>MFRQIVERIFSNWTALRLAVEHSMGGPNSKQVAICTIDYIIQYCTSENDLELEDIEDVLDDIMDQEFNTICEDNSIKEVSQLLYNFLQLLKTGDTVQLEKSAKESRMVEEEPSTSCQTMNEDLPEDAEWTQVKSRRKK</sequence>
<evidence type="ECO:0000256" key="2">
    <source>
        <dbReference type="ARBA" id="ARBA00006524"/>
    </source>
</evidence>
<evidence type="ECO:0000256" key="3">
    <source>
        <dbReference type="ARBA" id="ARBA00017551"/>
    </source>
</evidence>
<proteinExistence type="inferred from homology"/>
<dbReference type="AlphaFoldDB" id="A0AAW1KLI3"/>
<accession>A0AAW1KLI3</accession>
<comment type="caution">
    <text evidence="6">The sequence shown here is derived from an EMBL/GenBank/DDBJ whole genome shotgun (WGS) entry which is preliminary data.</text>
</comment>
<protein>
    <recommendedName>
        <fullName evidence="3">Pre-rRNA-processing protein TSR2 homolog</fullName>
    </recommendedName>
</protein>
<evidence type="ECO:0000313" key="6">
    <source>
        <dbReference type="EMBL" id="KAK9719670.1"/>
    </source>
</evidence>
<name>A0AAW1KLI3_POPJA</name>
<dbReference type="Pfam" id="PF10273">
    <property type="entry name" value="WGG"/>
    <property type="match status" value="1"/>
</dbReference>
<reference evidence="6 7" key="1">
    <citation type="journal article" date="2024" name="BMC Genomics">
        <title>De novo assembly and annotation of Popillia japonica's genome with initial clues to its potential as an invasive pest.</title>
        <authorList>
            <person name="Cucini C."/>
            <person name="Boschi S."/>
            <person name="Funari R."/>
            <person name="Cardaioli E."/>
            <person name="Iannotti N."/>
            <person name="Marturano G."/>
            <person name="Paoli F."/>
            <person name="Bruttini M."/>
            <person name="Carapelli A."/>
            <person name="Frati F."/>
            <person name="Nardi F."/>
        </authorList>
    </citation>
    <scope>NUCLEOTIDE SEQUENCE [LARGE SCALE GENOMIC DNA]</scope>
    <source>
        <strain evidence="6">DMR45628</strain>
    </source>
</reference>
<dbReference type="InterPro" id="IPR019398">
    <property type="entry name" value="Pre-rRNA_process_TSR2"/>
</dbReference>
<dbReference type="PANTHER" id="PTHR21250">
    <property type="entry name" value="PRE-RRNA-PROCESSING PROTEIN TSR2 HOMOLOG"/>
    <property type="match status" value="1"/>
</dbReference>
<feature type="region of interest" description="Disordered" evidence="5">
    <location>
        <begin position="101"/>
        <end position="138"/>
    </location>
</feature>
<keyword evidence="4" id="KW-0698">rRNA processing</keyword>
<evidence type="ECO:0000256" key="1">
    <source>
        <dbReference type="ARBA" id="ARBA00002210"/>
    </source>
</evidence>
<comment type="function">
    <text evidence="1">May be involved in 20S pre-rRNA processing.</text>
</comment>
<gene>
    <name evidence="6" type="ORF">QE152_g22522</name>
</gene>
<keyword evidence="7" id="KW-1185">Reference proteome</keyword>
<dbReference type="Proteomes" id="UP001458880">
    <property type="component" value="Unassembled WGS sequence"/>
</dbReference>
<evidence type="ECO:0000256" key="4">
    <source>
        <dbReference type="ARBA" id="ARBA00022552"/>
    </source>
</evidence>
<evidence type="ECO:0000256" key="5">
    <source>
        <dbReference type="SAM" id="MobiDB-lite"/>
    </source>
</evidence>
<evidence type="ECO:0000313" key="7">
    <source>
        <dbReference type="Proteomes" id="UP001458880"/>
    </source>
</evidence>
<comment type="similarity">
    <text evidence="2">Belongs to the TSR2 family.</text>
</comment>
<organism evidence="6 7">
    <name type="scientific">Popillia japonica</name>
    <name type="common">Japanese beetle</name>
    <dbReference type="NCBI Taxonomy" id="7064"/>
    <lineage>
        <taxon>Eukaryota</taxon>
        <taxon>Metazoa</taxon>
        <taxon>Ecdysozoa</taxon>
        <taxon>Arthropoda</taxon>
        <taxon>Hexapoda</taxon>
        <taxon>Insecta</taxon>
        <taxon>Pterygota</taxon>
        <taxon>Neoptera</taxon>
        <taxon>Endopterygota</taxon>
        <taxon>Coleoptera</taxon>
        <taxon>Polyphaga</taxon>
        <taxon>Scarabaeiformia</taxon>
        <taxon>Scarabaeidae</taxon>
        <taxon>Rutelinae</taxon>
        <taxon>Popillia</taxon>
    </lineage>
</organism>
<dbReference type="EMBL" id="JASPKY010000217">
    <property type="protein sequence ID" value="KAK9719670.1"/>
    <property type="molecule type" value="Genomic_DNA"/>
</dbReference>
<dbReference type="GO" id="GO:0006364">
    <property type="term" value="P:rRNA processing"/>
    <property type="evidence" value="ECO:0007669"/>
    <property type="project" value="UniProtKB-KW"/>
</dbReference>